<sequence length="290" mass="31857">MRLVLILSILLVTASCKLEIPDTDITKFTPEPTVVSVPGGLIDKVTGLADSRSQPGNLWAIQEGGTPLVLTMLGQDGTIKGSISVPKFTNRDWEDLAIGPGPTEGTNYLYIGDIGDINVQNSISQIYRLPEPPTLRTAITQIERINFQYPDRLQDARAMFVDPLTKDIYIIANRNPNVHLYRLPYPQNINAITVAEAFGELPIASPVTGATISPDGSEILVRTYTQVAYWKRKPNQSVADALQNSNSRPAPLLSEPKGEAICFDKEGKGYFSLSQKTSSASVNLFYYKKQ</sequence>
<gene>
    <name evidence="1" type="ORF">GJR95_08555</name>
</gene>
<dbReference type="AlphaFoldDB" id="A0A6P1VRN5"/>
<reference evidence="1 2" key="1">
    <citation type="submission" date="2019-11" db="EMBL/GenBank/DDBJ databases">
        <title>Spirosoma endbachense sp. nov., isolated from a natural salt meadow.</title>
        <authorList>
            <person name="Rojas J."/>
            <person name="Ambika Manirajan B."/>
            <person name="Ratering S."/>
            <person name="Suarez C."/>
            <person name="Geissler-Plaum R."/>
            <person name="Schnell S."/>
        </authorList>
    </citation>
    <scope>NUCLEOTIDE SEQUENCE [LARGE SCALE GENOMIC DNA]</scope>
    <source>
        <strain evidence="1 2">I-24</strain>
    </source>
</reference>
<evidence type="ECO:0000313" key="2">
    <source>
        <dbReference type="Proteomes" id="UP000464577"/>
    </source>
</evidence>
<dbReference type="RefSeq" id="WP_162385483.1">
    <property type="nucleotide sequence ID" value="NZ_CP045997.1"/>
</dbReference>
<protein>
    <submittedName>
        <fullName evidence="1">PE-PGRS family protein</fullName>
    </submittedName>
</protein>
<proteinExistence type="predicted"/>
<accession>A0A6P1VRN5</accession>
<dbReference type="PROSITE" id="PS51257">
    <property type="entry name" value="PROKAR_LIPOPROTEIN"/>
    <property type="match status" value="1"/>
</dbReference>
<dbReference type="Proteomes" id="UP000464577">
    <property type="component" value="Chromosome"/>
</dbReference>
<dbReference type="SUPFAM" id="SSF50956">
    <property type="entry name" value="Thermostable phytase (3-phytase)"/>
    <property type="match status" value="1"/>
</dbReference>
<name>A0A6P1VRN5_9BACT</name>
<dbReference type="KEGG" id="senf:GJR95_08555"/>
<evidence type="ECO:0000313" key="1">
    <source>
        <dbReference type="EMBL" id="QHV95068.1"/>
    </source>
</evidence>
<keyword evidence="2" id="KW-1185">Reference proteome</keyword>
<dbReference type="EMBL" id="CP045997">
    <property type="protein sequence ID" value="QHV95068.1"/>
    <property type="molecule type" value="Genomic_DNA"/>
</dbReference>
<organism evidence="1 2">
    <name type="scientific">Spirosoma endbachense</name>
    <dbReference type="NCBI Taxonomy" id="2666025"/>
    <lineage>
        <taxon>Bacteria</taxon>
        <taxon>Pseudomonadati</taxon>
        <taxon>Bacteroidota</taxon>
        <taxon>Cytophagia</taxon>
        <taxon>Cytophagales</taxon>
        <taxon>Cytophagaceae</taxon>
        <taxon>Spirosoma</taxon>
    </lineage>
</organism>